<dbReference type="RefSeq" id="XP_060671943.1">
    <property type="nucleotide sequence ID" value="XM_060815960.1"/>
</dbReference>
<evidence type="ECO:0000313" key="4">
    <source>
        <dbReference type="Proteomes" id="UP001652623"/>
    </source>
</evidence>
<accession>A0ABM4A5D8</accession>
<proteinExistence type="inferred from homology"/>
<protein>
    <submittedName>
        <fullName evidence="5">LOB domain-containing protein 24-like</fullName>
    </submittedName>
</protein>
<keyword evidence="2" id="KW-0175">Coiled coil</keyword>
<evidence type="ECO:0000256" key="1">
    <source>
        <dbReference type="ARBA" id="ARBA00005474"/>
    </source>
</evidence>
<evidence type="ECO:0000259" key="3">
    <source>
        <dbReference type="PROSITE" id="PS50891"/>
    </source>
</evidence>
<organism evidence="4 5">
    <name type="scientific">Ziziphus jujuba</name>
    <name type="common">Chinese jujube</name>
    <name type="synonym">Ziziphus sativa</name>
    <dbReference type="NCBI Taxonomy" id="326968"/>
    <lineage>
        <taxon>Eukaryota</taxon>
        <taxon>Viridiplantae</taxon>
        <taxon>Streptophyta</taxon>
        <taxon>Embryophyta</taxon>
        <taxon>Tracheophyta</taxon>
        <taxon>Spermatophyta</taxon>
        <taxon>Magnoliopsida</taxon>
        <taxon>eudicotyledons</taxon>
        <taxon>Gunneridae</taxon>
        <taxon>Pentapetalae</taxon>
        <taxon>rosids</taxon>
        <taxon>fabids</taxon>
        <taxon>Rosales</taxon>
        <taxon>Rhamnaceae</taxon>
        <taxon>Paliureae</taxon>
        <taxon>Ziziphus</taxon>
    </lineage>
</organism>
<dbReference type="PANTHER" id="PTHR31301">
    <property type="entry name" value="LOB DOMAIN-CONTAINING PROTEIN 4-RELATED"/>
    <property type="match status" value="1"/>
</dbReference>
<dbReference type="Pfam" id="PF03195">
    <property type="entry name" value="LOB"/>
    <property type="match status" value="1"/>
</dbReference>
<gene>
    <name evidence="5" type="primary">LOC132803300</name>
</gene>
<feature type="domain" description="LOB" evidence="3">
    <location>
        <begin position="4"/>
        <end position="105"/>
    </location>
</feature>
<name>A0ABM4A5D8_ZIZJJ</name>
<evidence type="ECO:0000313" key="5">
    <source>
        <dbReference type="RefSeq" id="XP_060671943.1"/>
    </source>
</evidence>
<dbReference type="PANTHER" id="PTHR31301:SF120">
    <property type="entry name" value="LOB DOMAIN-CONTAINING PROTEIN 23-RELATED"/>
    <property type="match status" value="1"/>
</dbReference>
<dbReference type="PROSITE" id="PS50891">
    <property type="entry name" value="LOB"/>
    <property type="match status" value="1"/>
</dbReference>
<dbReference type="Proteomes" id="UP001652623">
    <property type="component" value="Chromosome 3"/>
</dbReference>
<comment type="similarity">
    <text evidence="1">Belongs to the LOB domain-containing protein family.</text>
</comment>
<dbReference type="GeneID" id="132803300"/>
<dbReference type="InterPro" id="IPR004883">
    <property type="entry name" value="LOB"/>
</dbReference>
<feature type="coiled-coil region" evidence="2">
    <location>
        <begin position="84"/>
        <end position="118"/>
    </location>
</feature>
<sequence length="137" mass="15722">MISVNCAACKYLKKKCRFDCIFYPYFPSNNPERFACVHRIYGAKNIRKMLQQLPIHLRVEAAESLYYEAKCRIEDPVYGCGGIISQLHQQIHNAESQVAKVRAQIAFLNSNAHEMESNTNNLIQGHSNIGESQFQIR</sequence>
<evidence type="ECO:0000256" key="2">
    <source>
        <dbReference type="SAM" id="Coils"/>
    </source>
</evidence>
<keyword evidence="4" id="KW-1185">Reference proteome</keyword>
<reference evidence="5" key="1">
    <citation type="submission" date="2025-08" db="UniProtKB">
        <authorList>
            <consortium name="RefSeq"/>
        </authorList>
    </citation>
    <scope>IDENTIFICATION</scope>
    <source>
        <tissue evidence="5">Seedling</tissue>
    </source>
</reference>